<comment type="caution">
    <text evidence="5">The sequence shown here is derived from an EMBL/GenBank/DDBJ whole genome shotgun (WGS) entry which is preliminary data.</text>
</comment>
<dbReference type="AlphaFoldDB" id="A0A2H5X9B0"/>
<reference evidence="6" key="1">
    <citation type="submission" date="2017-09" db="EMBL/GenBank/DDBJ databases">
        <title>Metaegenomics of thermophilic ammonia-oxidizing enrichment culture.</title>
        <authorList>
            <person name="Kato S."/>
            <person name="Suzuki K."/>
        </authorList>
    </citation>
    <scope>NUCLEOTIDE SEQUENCE [LARGE SCALE GENOMIC DNA]</scope>
</reference>
<organism evidence="5 6">
    <name type="scientific">Candidatus Fervidibacter japonicus</name>
    <dbReference type="NCBI Taxonomy" id="2035412"/>
    <lineage>
        <taxon>Bacteria</taxon>
        <taxon>Candidatus Fervidibacterota</taxon>
        <taxon>Candidatus Fervidibacter</taxon>
    </lineage>
</organism>
<evidence type="ECO:0000313" key="6">
    <source>
        <dbReference type="Proteomes" id="UP000236173"/>
    </source>
</evidence>
<keyword evidence="2" id="KW-0067">ATP-binding</keyword>
<dbReference type="GO" id="GO:0005829">
    <property type="term" value="C:cytosol"/>
    <property type="evidence" value="ECO:0007669"/>
    <property type="project" value="TreeGrafter"/>
</dbReference>
<dbReference type="SUPFAM" id="SSF52172">
    <property type="entry name" value="CheY-like"/>
    <property type="match status" value="1"/>
</dbReference>
<evidence type="ECO:0000256" key="1">
    <source>
        <dbReference type="ARBA" id="ARBA00022741"/>
    </source>
</evidence>
<evidence type="ECO:0000259" key="4">
    <source>
        <dbReference type="PROSITE" id="PS50110"/>
    </source>
</evidence>
<evidence type="ECO:0000256" key="2">
    <source>
        <dbReference type="ARBA" id="ARBA00022840"/>
    </source>
</evidence>
<keyword evidence="1" id="KW-0547">Nucleotide-binding</keyword>
<dbReference type="GO" id="GO:0005524">
    <property type="term" value="F:ATP binding"/>
    <property type="evidence" value="ECO:0007669"/>
    <property type="project" value="UniProtKB-KW"/>
</dbReference>
<dbReference type="GO" id="GO:0016887">
    <property type="term" value="F:ATP hydrolysis activity"/>
    <property type="evidence" value="ECO:0007669"/>
    <property type="project" value="TreeGrafter"/>
</dbReference>
<evidence type="ECO:0000256" key="3">
    <source>
        <dbReference type="PROSITE-ProRule" id="PRU00169"/>
    </source>
</evidence>
<dbReference type="PANTHER" id="PTHR43384">
    <property type="entry name" value="SEPTUM SITE-DETERMINING PROTEIN MIND HOMOLOG, CHLOROPLASTIC-RELATED"/>
    <property type="match status" value="1"/>
</dbReference>
<dbReference type="GO" id="GO:0051782">
    <property type="term" value="P:negative regulation of cell division"/>
    <property type="evidence" value="ECO:0007669"/>
    <property type="project" value="TreeGrafter"/>
</dbReference>
<name>A0A2H5X9B0_9BACT</name>
<dbReference type="Proteomes" id="UP000236173">
    <property type="component" value="Unassembled WGS sequence"/>
</dbReference>
<dbReference type="InterPro" id="IPR033756">
    <property type="entry name" value="YlxH/NBP35"/>
</dbReference>
<accession>A0A2H5X9B0</accession>
<gene>
    <name evidence="5" type="primary">minD_1</name>
    <name evidence="5" type="ORF">HRbin17_00267</name>
</gene>
<dbReference type="SUPFAM" id="SSF52540">
    <property type="entry name" value="P-loop containing nucleoside triphosphate hydrolases"/>
    <property type="match status" value="1"/>
</dbReference>
<feature type="domain" description="Response regulatory" evidence="4">
    <location>
        <begin position="4"/>
        <end position="119"/>
    </location>
</feature>
<evidence type="ECO:0000313" key="5">
    <source>
        <dbReference type="EMBL" id="GBC97776.1"/>
    </source>
</evidence>
<dbReference type="InterPro" id="IPR050625">
    <property type="entry name" value="ParA/MinD_ATPase"/>
</dbReference>
<dbReference type="EMBL" id="BEHT01000002">
    <property type="protein sequence ID" value="GBC97776.1"/>
    <property type="molecule type" value="Genomic_DNA"/>
</dbReference>
<dbReference type="GO" id="GO:0009898">
    <property type="term" value="C:cytoplasmic side of plasma membrane"/>
    <property type="evidence" value="ECO:0007669"/>
    <property type="project" value="TreeGrafter"/>
</dbReference>
<dbReference type="InterPro" id="IPR001789">
    <property type="entry name" value="Sig_transdc_resp-reg_receiver"/>
</dbReference>
<dbReference type="Gene3D" id="3.40.50.2300">
    <property type="match status" value="1"/>
</dbReference>
<dbReference type="GO" id="GO:0000160">
    <property type="term" value="P:phosphorelay signal transduction system"/>
    <property type="evidence" value="ECO:0007669"/>
    <property type="project" value="InterPro"/>
</dbReference>
<dbReference type="InterPro" id="IPR011006">
    <property type="entry name" value="CheY-like_superfamily"/>
</dbReference>
<dbReference type="Gene3D" id="3.40.50.300">
    <property type="entry name" value="P-loop containing nucleotide triphosphate hydrolases"/>
    <property type="match status" value="1"/>
</dbReference>
<sequence>MPLHILLALSNEHERAMLEQVLATVADTAVIATVTDADTLKTAVAERRPELVIVSSQFVGETTPALVEQVVTQHAVPVIVLLPGDDLALARQFLRAGATDVLPLLLVPDELPVSIQTVRQRIRQSAPARPNQPGRIVVFYGPKGGVGTSLVATNLAVALAAHLPAESVCLMDLDLQFGAIPILLNLQPKVTLATLAQRFQGELDFEFLRAFLLTHPDSNLRVLAAPSRPDLAELVTTFLVERTLQLLKTHFSVTIVDTPTMLQDTTLAALDAADYIFVVTALDLLAIRNTELVLSMFQKLYPSDRIRLVLNRSNVHFGGLTPAQVEEHLRMPIVAQVPSDGQLAVTSINEGVPFVLQAPNAPISQSIFHLASLVVGQPIQSAKRASPAPNNLLKRLVNYLLGEE</sequence>
<dbReference type="PROSITE" id="PS50110">
    <property type="entry name" value="RESPONSE_REGULATORY"/>
    <property type="match status" value="1"/>
</dbReference>
<dbReference type="InterPro" id="IPR027417">
    <property type="entry name" value="P-loop_NTPase"/>
</dbReference>
<protein>
    <submittedName>
        <fullName evidence="5">Septum site-determining protein MinD</fullName>
    </submittedName>
</protein>
<proteinExistence type="predicted"/>
<dbReference type="PANTHER" id="PTHR43384:SF13">
    <property type="entry name" value="SLR0110 PROTEIN"/>
    <property type="match status" value="1"/>
</dbReference>
<dbReference type="Pfam" id="PF10609">
    <property type="entry name" value="ParA"/>
    <property type="match status" value="1"/>
</dbReference>
<comment type="caution">
    <text evidence="3">Lacks conserved residue(s) required for the propagation of feature annotation.</text>
</comment>